<feature type="transmembrane region" description="Helical" evidence="1">
    <location>
        <begin position="20"/>
        <end position="41"/>
    </location>
</feature>
<evidence type="ECO:0000313" key="2">
    <source>
        <dbReference type="EMBL" id="MBB6676818.1"/>
    </source>
</evidence>
<keyword evidence="1" id="KW-1133">Transmembrane helix</keyword>
<name>A0A841TBR5_9BACL</name>
<keyword evidence="3" id="KW-1185">Reference proteome</keyword>
<dbReference type="AlphaFoldDB" id="A0A841TBR5"/>
<proteinExistence type="predicted"/>
<protein>
    <submittedName>
        <fullName evidence="2">Uncharacterized protein</fullName>
    </submittedName>
</protein>
<dbReference type="EMBL" id="JACJVN010000023">
    <property type="protein sequence ID" value="MBB6676818.1"/>
    <property type="molecule type" value="Genomic_DNA"/>
</dbReference>
<comment type="caution">
    <text evidence="2">The sequence shown here is derived from an EMBL/GenBank/DDBJ whole genome shotgun (WGS) entry which is preliminary data.</text>
</comment>
<keyword evidence="1" id="KW-0812">Transmembrane</keyword>
<gene>
    <name evidence="2" type="ORF">H4Q31_05670</name>
</gene>
<reference evidence="2 3" key="1">
    <citation type="submission" date="2020-08" db="EMBL/GenBank/DDBJ databases">
        <title>Cohnella phylogeny.</title>
        <authorList>
            <person name="Dunlap C."/>
        </authorList>
    </citation>
    <scope>NUCLEOTIDE SEQUENCE [LARGE SCALE GENOMIC DNA]</scope>
    <source>
        <strain evidence="2 3">DSM 103658</strain>
    </source>
</reference>
<keyword evidence="1" id="KW-0472">Membrane</keyword>
<accession>A0A841TBR5</accession>
<feature type="transmembrane region" description="Helical" evidence="1">
    <location>
        <begin position="47"/>
        <end position="68"/>
    </location>
</feature>
<evidence type="ECO:0000256" key="1">
    <source>
        <dbReference type="SAM" id="Phobius"/>
    </source>
</evidence>
<organism evidence="2 3">
    <name type="scientific">Cohnella lubricantis</name>
    <dbReference type="NCBI Taxonomy" id="2163172"/>
    <lineage>
        <taxon>Bacteria</taxon>
        <taxon>Bacillati</taxon>
        <taxon>Bacillota</taxon>
        <taxon>Bacilli</taxon>
        <taxon>Bacillales</taxon>
        <taxon>Paenibacillaceae</taxon>
        <taxon>Cohnella</taxon>
    </lineage>
</organism>
<dbReference type="RefSeq" id="WP_185178108.1">
    <property type="nucleotide sequence ID" value="NZ_JACJVN010000023.1"/>
</dbReference>
<sequence>MDSLRVMDACRRSGRHHWRFLAIVAHVVDLFAFFGRFLAIVAHVVDLFAFFGRFLAIVAHVVDLFAFIDGYSCD</sequence>
<dbReference type="Proteomes" id="UP000574133">
    <property type="component" value="Unassembled WGS sequence"/>
</dbReference>
<evidence type="ECO:0000313" key="3">
    <source>
        <dbReference type="Proteomes" id="UP000574133"/>
    </source>
</evidence>